<evidence type="ECO:0000256" key="4">
    <source>
        <dbReference type="ARBA" id="ARBA00022763"/>
    </source>
</evidence>
<dbReference type="InterPro" id="IPR011993">
    <property type="entry name" value="PH-like_dom_sf"/>
</dbReference>
<dbReference type="GeneID" id="5890296"/>
<keyword evidence="8 10" id="KW-0234">DNA repair</keyword>
<dbReference type="Pfam" id="PF08512">
    <property type="entry name" value="Rttp106-like_middle"/>
    <property type="match status" value="1"/>
</dbReference>
<dbReference type="Proteomes" id="UP000001357">
    <property type="component" value="Unassembled WGS sequence"/>
</dbReference>
<feature type="compositionally biased region" description="Acidic residues" evidence="11">
    <location>
        <begin position="250"/>
        <end position="329"/>
    </location>
</feature>
<keyword evidence="2 10" id="KW-0158">Chromosome</keyword>
<evidence type="ECO:0000256" key="9">
    <source>
        <dbReference type="ARBA" id="ARBA00023242"/>
    </source>
</evidence>
<dbReference type="PANTHER" id="PTHR13980">
    <property type="entry name" value="CDC68 RELATED"/>
    <property type="match status" value="1"/>
</dbReference>
<evidence type="ECO:0000256" key="2">
    <source>
        <dbReference type="ARBA" id="ARBA00022454"/>
    </source>
</evidence>
<evidence type="ECO:0000256" key="6">
    <source>
        <dbReference type="ARBA" id="ARBA00023054"/>
    </source>
</evidence>
<dbReference type="Gene3D" id="2.30.29.30">
    <property type="entry name" value="Pleckstrin-homology domain (PH domain)/Phosphotyrosine-binding domain (PTB)"/>
    <property type="match status" value="1"/>
</dbReference>
<dbReference type="KEGG" id="mbr:MONBRDRAFT_24617"/>
<sequence length="345" mass="40888">MRPSGQKRVVLRDMSIRPVTRKRNQGTLEMHANGLRYTSKSEPIDILFSNIRNAFYQPCKNEVVIALHFHLKNPILIDKKLVKDVQFYREVGEVQTDLAQVRGRGEREEAEREQTERRLKKKFHQEFENFYRTIEEELGQRIMFEVPYEKLAFPGPAFVLVLADVERVHFERVSFRTRNFDIVFIFKDYKRPVHHVGAIPNKHLEMIKQWLDSCEFRYTQGPLTLQWKMIMKEITTKPQEFLDNGGWSFLDEDDPDQSGEDSEDQESEFEVSEDELDEAEESTEEEFDDSELELGDEESEEEYEEDSDEEGEDWDDLEEQARADDDEEEFAVVSAEYRHMGEEFL</sequence>
<keyword evidence="5 10" id="KW-0805">Transcription regulation</keyword>
<organism evidence="13 14">
    <name type="scientific">Monosiga brevicollis</name>
    <name type="common">Choanoflagellate</name>
    <dbReference type="NCBI Taxonomy" id="81824"/>
    <lineage>
        <taxon>Eukaryota</taxon>
        <taxon>Choanoflagellata</taxon>
        <taxon>Craspedida</taxon>
        <taxon>Salpingoecidae</taxon>
        <taxon>Monosiga</taxon>
    </lineage>
</organism>
<evidence type="ECO:0000313" key="13">
    <source>
        <dbReference type="EMBL" id="EDQ90301.1"/>
    </source>
</evidence>
<reference evidence="13 14" key="1">
    <citation type="journal article" date="2008" name="Nature">
        <title>The genome of the choanoflagellate Monosiga brevicollis and the origin of metazoans.</title>
        <authorList>
            <consortium name="JGI Sequencing"/>
            <person name="King N."/>
            <person name="Westbrook M.J."/>
            <person name="Young S.L."/>
            <person name="Kuo A."/>
            <person name="Abedin M."/>
            <person name="Chapman J."/>
            <person name="Fairclough S."/>
            <person name="Hellsten U."/>
            <person name="Isogai Y."/>
            <person name="Letunic I."/>
            <person name="Marr M."/>
            <person name="Pincus D."/>
            <person name="Putnam N."/>
            <person name="Rokas A."/>
            <person name="Wright K.J."/>
            <person name="Zuzow R."/>
            <person name="Dirks W."/>
            <person name="Good M."/>
            <person name="Goodstein D."/>
            <person name="Lemons D."/>
            <person name="Li W."/>
            <person name="Lyons J.B."/>
            <person name="Morris A."/>
            <person name="Nichols S."/>
            <person name="Richter D.J."/>
            <person name="Salamov A."/>
            <person name="Bork P."/>
            <person name="Lim W.A."/>
            <person name="Manning G."/>
            <person name="Miller W.T."/>
            <person name="McGinnis W."/>
            <person name="Shapiro H."/>
            <person name="Tjian R."/>
            <person name="Grigoriev I.V."/>
            <person name="Rokhsar D."/>
        </authorList>
    </citation>
    <scope>NUCLEOTIDE SEQUENCE [LARGE SCALE GENOMIC DNA]</scope>
    <source>
        <strain evidence="14">MX1 / ATCC 50154</strain>
    </source>
</reference>
<dbReference type="InParanoid" id="A9UWZ2"/>
<dbReference type="Gene3D" id="2.30.29.150">
    <property type="match status" value="1"/>
</dbReference>
<keyword evidence="6" id="KW-0175">Coiled coil</keyword>
<feature type="domain" description="Histone chaperone RTT106/FACT complex subunit SPT16-like middle" evidence="12">
    <location>
        <begin position="143"/>
        <end position="221"/>
    </location>
</feature>
<dbReference type="SMART" id="SM01287">
    <property type="entry name" value="Rtt106"/>
    <property type="match status" value="1"/>
</dbReference>
<dbReference type="GO" id="GO:0006260">
    <property type="term" value="P:DNA replication"/>
    <property type="evidence" value="ECO:0007669"/>
    <property type="project" value="UniProtKB-KW"/>
</dbReference>
<keyword evidence="3 10" id="KW-0235">DNA replication</keyword>
<dbReference type="GO" id="GO:0035101">
    <property type="term" value="C:FACT complex"/>
    <property type="evidence" value="ECO:0007669"/>
    <property type="project" value="UniProtKB-UniRule"/>
</dbReference>
<evidence type="ECO:0000256" key="11">
    <source>
        <dbReference type="SAM" id="MobiDB-lite"/>
    </source>
</evidence>
<dbReference type="RefSeq" id="XP_001745068.1">
    <property type="nucleotide sequence ID" value="XM_001745016.1"/>
</dbReference>
<feature type="region of interest" description="Disordered" evidence="11">
    <location>
        <begin position="243"/>
        <end position="329"/>
    </location>
</feature>
<dbReference type="EMBL" id="CH991548">
    <property type="protein sequence ID" value="EDQ90301.1"/>
    <property type="molecule type" value="Genomic_DNA"/>
</dbReference>
<evidence type="ECO:0000256" key="10">
    <source>
        <dbReference type="RuleBase" id="RU367052"/>
    </source>
</evidence>
<evidence type="ECO:0000256" key="3">
    <source>
        <dbReference type="ARBA" id="ARBA00022705"/>
    </source>
</evidence>
<dbReference type="STRING" id="81824.A9UWZ2"/>
<proteinExistence type="inferred from homology"/>
<dbReference type="Pfam" id="PF24824">
    <property type="entry name" value="PH_SPT16"/>
    <property type="match status" value="1"/>
</dbReference>
<comment type="similarity">
    <text evidence="1 10">Belongs to the peptidase M24 family. SPT16 subfamily.</text>
</comment>
<comment type="subcellular location">
    <subcellularLocation>
        <location evidence="10">Nucleus</location>
    </subcellularLocation>
    <subcellularLocation>
        <location evidence="10">Chromosome</location>
    </subcellularLocation>
</comment>
<dbReference type="eggNOG" id="KOG1189">
    <property type="taxonomic scope" value="Eukaryota"/>
</dbReference>
<dbReference type="InterPro" id="IPR048969">
    <property type="entry name" value="FACT_SPT16_C"/>
</dbReference>
<dbReference type="InterPro" id="IPR040258">
    <property type="entry name" value="Spt16"/>
</dbReference>
<protein>
    <recommendedName>
        <fullName evidence="10">FACT complex subunit</fullName>
    </recommendedName>
</protein>
<evidence type="ECO:0000256" key="5">
    <source>
        <dbReference type="ARBA" id="ARBA00023015"/>
    </source>
</evidence>
<accession>A9UWZ2</accession>
<keyword evidence="4 10" id="KW-0227">DNA damage</keyword>
<dbReference type="InterPro" id="IPR056595">
    <property type="entry name" value="Fact-SPT16_PH"/>
</dbReference>
<evidence type="ECO:0000313" key="14">
    <source>
        <dbReference type="Proteomes" id="UP000001357"/>
    </source>
</evidence>
<dbReference type="GO" id="GO:0006281">
    <property type="term" value="P:DNA repair"/>
    <property type="evidence" value="ECO:0007669"/>
    <property type="project" value="UniProtKB-UniRule"/>
</dbReference>
<dbReference type="OMA" id="EEDDQYQ"/>
<keyword evidence="9 10" id="KW-0539">Nucleus</keyword>
<evidence type="ECO:0000259" key="12">
    <source>
        <dbReference type="SMART" id="SM01287"/>
    </source>
</evidence>
<comment type="subunit">
    <text evidence="10">Component of the FACT complex.</text>
</comment>
<dbReference type="FunFam" id="2.30.29.30:FF:000017">
    <property type="entry name" value="FACT complex subunit SPT16"/>
    <property type="match status" value="1"/>
</dbReference>
<dbReference type="AlphaFoldDB" id="A9UWZ2"/>
<name>A9UWZ2_MONBE</name>
<comment type="function">
    <text evidence="10">Component of the FACT complex, a general chromatin factor that acts to reorganize nucleosomes. The FACT complex is involved in multiple processes that require DNA as a template such as mRNA elongation, DNA replication and DNA repair. During transcription elongation the FACT complex acts as a histone chaperone that both destabilizes and restores nucleosomal structure. It facilitates the passage of RNA polymerase II and transcription by promoting the dissociation of one histone H2A-H2B dimer from the nucleosome, then subsequently promotes the reestablishment of the nucleosome following the passage of RNA polymerase II.</text>
</comment>
<evidence type="ECO:0000256" key="7">
    <source>
        <dbReference type="ARBA" id="ARBA00023163"/>
    </source>
</evidence>
<gene>
    <name evidence="13" type="ORF">MONBRDRAFT_24617</name>
</gene>
<dbReference type="InterPro" id="IPR013719">
    <property type="entry name" value="RTT106/SPT16-like_middle_dom"/>
</dbReference>
<keyword evidence="7 10" id="KW-0804">Transcription</keyword>
<dbReference type="Pfam" id="PF21091">
    <property type="entry name" value="SPT16_C"/>
    <property type="match status" value="1"/>
</dbReference>
<evidence type="ECO:0000256" key="8">
    <source>
        <dbReference type="ARBA" id="ARBA00023204"/>
    </source>
</evidence>
<keyword evidence="14" id="KW-1185">Reference proteome</keyword>
<dbReference type="PANTHER" id="PTHR13980:SF15">
    <property type="entry name" value="FACT COMPLEX SUBUNIT SPT16"/>
    <property type="match status" value="1"/>
</dbReference>
<evidence type="ECO:0000256" key="1">
    <source>
        <dbReference type="ARBA" id="ARBA00010779"/>
    </source>
</evidence>